<dbReference type="Pfam" id="PF01380">
    <property type="entry name" value="SIS"/>
    <property type="match status" value="1"/>
</dbReference>
<dbReference type="InterPro" id="IPR046342">
    <property type="entry name" value="CBS_dom_sf"/>
</dbReference>
<comment type="similarity">
    <text evidence="1 4">Belongs to the SIS family. GutQ/KpsF subfamily.</text>
</comment>
<feature type="site" description="Catalytically relevant" evidence="6">
    <location>
        <position position="185"/>
    </location>
</feature>
<keyword evidence="5" id="KW-0479">Metal-binding</keyword>
<dbReference type="InterPro" id="IPR046348">
    <property type="entry name" value="SIS_dom_sf"/>
</dbReference>
<dbReference type="SMART" id="SM00116">
    <property type="entry name" value="CBS"/>
    <property type="match status" value="2"/>
</dbReference>
<evidence type="ECO:0000256" key="6">
    <source>
        <dbReference type="PIRSR" id="PIRSR004692-3"/>
    </source>
</evidence>
<feature type="binding site" evidence="5">
    <location>
        <position position="74"/>
    </location>
    <ligand>
        <name>Zn(2+)</name>
        <dbReference type="ChEBI" id="CHEBI:29105"/>
    </ligand>
</feature>
<dbReference type="SUPFAM" id="SSF53697">
    <property type="entry name" value="SIS domain"/>
    <property type="match status" value="1"/>
</dbReference>
<dbReference type="STRING" id="1794912.AXX12_08090"/>
<evidence type="ECO:0000313" key="11">
    <source>
        <dbReference type="Proteomes" id="UP000076268"/>
    </source>
</evidence>
<dbReference type="PANTHER" id="PTHR42745">
    <property type="match status" value="1"/>
</dbReference>
<dbReference type="PROSITE" id="PS51371">
    <property type="entry name" value="CBS"/>
    <property type="match status" value="2"/>
</dbReference>
<dbReference type="Pfam" id="PF00571">
    <property type="entry name" value="CBS"/>
    <property type="match status" value="2"/>
</dbReference>
<evidence type="ECO:0000313" key="10">
    <source>
        <dbReference type="EMBL" id="KYZ76384.1"/>
    </source>
</evidence>
<dbReference type="GO" id="GO:0046872">
    <property type="term" value="F:metal ion binding"/>
    <property type="evidence" value="ECO:0007669"/>
    <property type="project" value="UniProtKB-KW"/>
</dbReference>
<feature type="domain" description="SIS" evidence="9">
    <location>
        <begin position="33"/>
        <end position="176"/>
    </location>
</feature>
<keyword evidence="2" id="KW-0677">Repeat</keyword>
<evidence type="ECO:0000259" key="8">
    <source>
        <dbReference type="PROSITE" id="PS51371"/>
    </source>
</evidence>
<evidence type="ECO:0000256" key="7">
    <source>
        <dbReference type="PROSITE-ProRule" id="PRU00703"/>
    </source>
</evidence>
<evidence type="ECO:0000256" key="1">
    <source>
        <dbReference type="ARBA" id="ARBA00008165"/>
    </source>
</evidence>
<name>A0A154BQX1_ANASB</name>
<feature type="site" description="Catalytically relevant" evidence="6">
    <location>
        <position position="103"/>
    </location>
</feature>
<dbReference type="InterPro" id="IPR001347">
    <property type="entry name" value="SIS_dom"/>
</dbReference>
<comment type="caution">
    <text evidence="10">The sequence shown here is derived from an EMBL/GenBank/DDBJ whole genome shotgun (WGS) entry which is preliminary data.</text>
</comment>
<dbReference type="GO" id="GO:1901135">
    <property type="term" value="P:carbohydrate derivative metabolic process"/>
    <property type="evidence" value="ECO:0007669"/>
    <property type="project" value="InterPro"/>
</dbReference>
<keyword evidence="5" id="KW-0862">Zinc</keyword>
<dbReference type="GO" id="GO:0005975">
    <property type="term" value="P:carbohydrate metabolic process"/>
    <property type="evidence" value="ECO:0007669"/>
    <property type="project" value="InterPro"/>
</dbReference>
<dbReference type="PANTHER" id="PTHR42745:SF1">
    <property type="entry name" value="ARABINOSE 5-PHOSPHATE ISOMERASE KDSD"/>
    <property type="match status" value="1"/>
</dbReference>
<proteinExistence type="inferred from homology"/>
<dbReference type="Gene3D" id="3.40.50.10490">
    <property type="entry name" value="Glucose-6-phosphate isomerase like protein, domain 1"/>
    <property type="match status" value="1"/>
</dbReference>
<dbReference type="EMBL" id="LSGP01000017">
    <property type="protein sequence ID" value="KYZ76384.1"/>
    <property type="molecule type" value="Genomic_DNA"/>
</dbReference>
<dbReference type="NCBIfam" id="TIGR00393">
    <property type="entry name" value="kpsF"/>
    <property type="match status" value="1"/>
</dbReference>
<dbReference type="GO" id="GO:0097367">
    <property type="term" value="F:carbohydrate derivative binding"/>
    <property type="evidence" value="ECO:0007669"/>
    <property type="project" value="InterPro"/>
</dbReference>
<keyword evidence="11" id="KW-1185">Reference proteome</keyword>
<gene>
    <name evidence="10" type="ORF">AXX12_08090</name>
</gene>
<accession>A0A154BQX1</accession>
<feature type="site" description="Catalytically relevant" evidence="6">
    <location>
        <position position="51"/>
    </location>
</feature>
<dbReference type="InterPro" id="IPR004800">
    <property type="entry name" value="KdsD/KpsF-type"/>
</dbReference>
<evidence type="ECO:0000256" key="3">
    <source>
        <dbReference type="ARBA" id="ARBA00023122"/>
    </source>
</evidence>
<evidence type="ECO:0008006" key="12">
    <source>
        <dbReference type="Google" id="ProtNLM"/>
    </source>
</evidence>
<reference evidence="10 11" key="1">
    <citation type="submission" date="2016-02" db="EMBL/GenBank/DDBJ databases">
        <title>Anaerosporomusa subterraneum gen. nov., sp. nov., a spore-forming obligate anaerobe isolated from saprolite.</title>
        <authorList>
            <person name="Choi J.K."/>
            <person name="Shah M."/>
            <person name="Yee N."/>
        </authorList>
    </citation>
    <scope>NUCLEOTIDE SEQUENCE [LARGE SCALE GENOMIC DNA]</scope>
    <source>
        <strain evidence="10 11">RU4</strain>
    </source>
</reference>
<dbReference type="InterPro" id="IPR000644">
    <property type="entry name" value="CBS_dom"/>
</dbReference>
<dbReference type="OrthoDB" id="9762536at2"/>
<feature type="domain" description="CBS" evidence="8">
    <location>
        <begin position="268"/>
        <end position="323"/>
    </location>
</feature>
<dbReference type="CDD" id="cd04604">
    <property type="entry name" value="CBS_pair_SIS_assoc"/>
    <property type="match status" value="1"/>
</dbReference>
<feature type="domain" description="CBS" evidence="8">
    <location>
        <begin position="202"/>
        <end position="259"/>
    </location>
</feature>
<organism evidence="10 11">
    <name type="scientific">Anaerosporomusa subterranea</name>
    <dbReference type="NCBI Taxonomy" id="1794912"/>
    <lineage>
        <taxon>Bacteria</taxon>
        <taxon>Bacillati</taxon>
        <taxon>Bacillota</taxon>
        <taxon>Negativicutes</taxon>
        <taxon>Acetonemataceae</taxon>
        <taxon>Anaerosporomusa</taxon>
    </lineage>
</organism>
<protein>
    <recommendedName>
        <fullName evidence="12">D-arabinose 5-phosphate isomerase</fullName>
    </recommendedName>
</protein>
<evidence type="ECO:0000256" key="5">
    <source>
        <dbReference type="PIRSR" id="PIRSR004692-2"/>
    </source>
</evidence>
<dbReference type="PROSITE" id="PS51464">
    <property type="entry name" value="SIS"/>
    <property type="match status" value="1"/>
</dbReference>
<dbReference type="InterPro" id="IPR035474">
    <property type="entry name" value="SIS_Kpsf"/>
</dbReference>
<dbReference type="AlphaFoldDB" id="A0A154BQX1"/>
<dbReference type="InterPro" id="IPR050986">
    <property type="entry name" value="GutQ/KpsF_isomerases"/>
</dbReference>
<evidence type="ECO:0000256" key="4">
    <source>
        <dbReference type="PIRNR" id="PIRNR004692"/>
    </source>
</evidence>
<dbReference type="GO" id="GO:0019146">
    <property type="term" value="F:arabinose-5-phosphate isomerase activity"/>
    <property type="evidence" value="ECO:0007669"/>
    <property type="project" value="UniProtKB-ARBA"/>
</dbReference>
<dbReference type="CDD" id="cd05014">
    <property type="entry name" value="SIS_Kpsf"/>
    <property type="match status" value="1"/>
</dbReference>
<dbReference type="Gene3D" id="3.10.580.10">
    <property type="entry name" value="CBS-domain"/>
    <property type="match status" value="1"/>
</dbReference>
<dbReference type="Proteomes" id="UP000076268">
    <property type="component" value="Unassembled WGS sequence"/>
</dbReference>
<dbReference type="FunFam" id="3.40.50.10490:FF:000011">
    <property type="entry name" value="Arabinose 5-phosphate isomerase"/>
    <property type="match status" value="1"/>
</dbReference>
<evidence type="ECO:0000256" key="2">
    <source>
        <dbReference type="ARBA" id="ARBA00022737"/>
    </source>
</evidence>
<dbReference type="RefSeq" id="WP_066241755.1">
    <property type="nucleotide sequence ID" value="NZ_LSGP01000017.1"/>
</dbReference>
<sequence length="323" mass="34057">MSNILEQAKTVLTIEAEAVTALIPRINGQFSAAIDMIIACQGRVVVTGMGKSGIIGRKLNATLASTGTPSLFLHPAEGIHGDLGMVTASDVVIAISNSGETSELLAILPSIKRIGAPIIAFCGRDQSTLAKHADVVLDISVEKEACPLGLAPTASTTATLAMGDALAIALLSARKFRPEDFAVFHPGGALGRKLLLTVEAVMHQGEDNPLITLDKTVKEALFVITEKGLGATTVVDGGKLVGLITDGDIRRGLEKGHEFLDKPVASLMTKMPRTITPDRLAAEALRIMENNKPRPVTVLPVVDKEFQAIGMIHLTDLLRQGVV</sequence>
<keyword evidence="3 7" id="KW-0129">CBS domain</keyword>
<evidence type="ECO:0000259" key="9">
    <source>
        <dbReference type="PROSITE" id="PS51464"/>
    </source>
</evidence>
<dbReference type="PIRSF" id="PIRSF004692">
    <property type="entry name" value="KdsD_KpsF"/>
    <property type="match status" value="1"/>
</dbReference>
<feature type="site" description="Catalytically relevant" evidence="6">
    <location>
        <position position="144"/>
    </location>
</feature>